<organism evidence="2 3">
    <name type="scientific">Caminicella sporogenes DSM 14501</name>
    <dbReference type="NCBI Taxonomy" id="1121266"/>
    <lineage>
        <taxon>Bacteria</taxon>
        <taxon>Bacillati</taxon>
        <taxon>Bacillota</taxon>
        <taxon>Clostridia</taxon>
        <taxon>Peptostreptococcales</taxon>
        <taxon>Caminicellaceae</taxon>
        <taxon>Caminicella</taxon>
    </lineage>
</organism>
<proteinExistence type="predicted"/>
<evidence type="ECO:0000313" key="3">
    <source>
        <dbReference type="Proteomes" id="UP000184082"/>
    </source>
</evidence>
<accession>A0A1M6LMJ5</accession>
<keyword evidence="1" id="KW-0812">Transmembrane</keyword>
<evidence type="ECO:0000313" key="2">
    <source>
        <dbReference type="EMBL" id="SHJ72384.1"/>
    </source>
</evidence>
<dbReference type="AlphaFoldDB" id="A0A1M6LMJ5"/>
<protein>
    <submittedName>
        <fullName evidence="2">Stage III sporulation protein AB (Spore_III_AB)</fullName>
    </submittedName>
</protein>
<sequence length="172" mass="19739">MIKIFLCSILLFSSSAIGYLISLGYSFRIRDLNDIQSALNRLESEIIYYSTSLPLAMEKIAKLCNGNTSKIFKEVSKLLNSKEGYRIDEAWKISVLKFKSKTNFNREDIEIIINFGKDLGVVSKEVQKKHFNFIRDLLEEQKKKAMYQQNKNGKMYSKLGVILGLALIVILI</sequence>
<feature type="transmembrane region" description="Helical" evidence="1">
    <location>
        <begin position="155"/>
        <end position="171"/>
    </location>
</feature>
<dbReference type="EMBL" id="FRAJ01000003">
    <property type="protein sequence ID" value="SHJ72384.1"/>
    <property type="molecule type" value="Genomic_DNA"/>
</dbReference>
<dbReference type="RefSeq" id="WP_072965579.1">
    <property type="nucleotide sequence ID" value="NZ_FRAJ01000003.1"/>
</dbReference>
<keyword evidence="1" id="KW-1133">Transmembrane helix</keyword>
<evidence type="ECO:0000256" key="1">
    <source>
        <dbReference type="SAM" id="Phobius"/>
    </source>
</evidence>
<keyword evidence="1" id="KW-0472">Membrane</keyword>
<dbReference type="Proteomes" id="UP000184082">
    <property type="component" value="Unassembled WGS sequence"/>
</dbReference>
<dbReference type="Pfam" id="PF09548">
    <property type="entry name" value="Spore_III_AB"/>
    <property type="match status" value="1"/>
</dbReference>
<dbReference type="PIRSF" id="PIRSF021435">
    <property type="entry name" value="SpoIIIAB"/>
    <property type="match status" value="1"/>
</dbReference>
<dbReference type="InterPro" id="IPR014198">
    <property type="entry name" value="Spore_III_AB"/>
</dbReference>
<reference evidence="2 3" key="1">
    <citation type="submission" date="2016-11" db="EMBL/GenBank/DDBJ databases">
        <authorList>
            <person name="Jaros S."/>
            <person name="Januszkiewicz K."/>
            <person name="Wedrychowicz H."/>
        </authorList>
    </citation>
    <scope>NUCLEOTIDE SEQUENCE [LARGE SCALE GENOMIC DNA]</scope>
    <source>
        <strain evidence="2 3">DSM 14501</strain>
    </source>
</reference>
<dbReference type="STRING" id="1121266.SAMN02745883_00269"/>
<keyword evidence="3" id="KW-1185">Reference proteome</keyword>
<gene>
    <name evidence="2" type="ORF">SAMN02745883_00269</name>
</gene>
<name>A0A1M6LMJ5_9FIRM</name>